<dbReference type="OrthoDB" id="412018at2759"/>
<dbReference type="AlphaFoldDB" id="A0A7J0HAW2"/>
<dbReference type="InterPro" id="IPR037171">
    <property type="entry name" value="NagB/RpiA_transferase-like"/>
</dbReference>
<sequence length="380" mass="41853">MNDCQTKTLDLETNPLLWWSQVGLTLGFPPVTGSHFLPLRVVVTALILLQVPIVTGHVHSINDSVSNEQAADDYEFIIRQLVRTHVISMSEISDCLKFDLVLLGMGPNGHVASLFPNHSVLGENYKWVTFITESPKPPPERITFTLPVINSASNVAVVATGISKVEALHLAIDDVGTVCHCRRGWFSQPMIMIPVSFFEESNNAHYNSIAIIDADGTYLGLYRKSHIPDGPGYQEKFYFKPGDTGFKWFPESARAMALQGAEILYYPTAIGSEIQDAGIDSCDHWRGVIQGHAGANEIIETEHGNSGITFYGNSFITGIPITGPTGEIVASADDKEEAILVAQFDLDKIKSKRHSWGVFRDPRLDLYKVLLTLDGSNPQL</sequence>
<dbReference type="Gene3D" id="3.60.110.10">
    <property type="entry name" value="Carbon-nitrogen hydrolase"/>
    <property type="match status" value="1"/>
</dbReference>
<evidence type="ECO:0000256" key="1">
    <source>
        <dbReference type="ARBA" id="ARBA00004959"/>
    </source>
</evidence>
<name>A0A7J0HAW2_9ERIC</name>
<reference evidence="3 4" key="1">
    <citation type="submission" date="2019-07" db="EMBL/GenBank/DDBJ databases">
        <title>De Novo Assembly of kiwifruit Actinidia rufa.</title>
        <authorList>
            <person name="Sugita-Konishi S."/>
            <person name="Sato K."/>
            <person name="Mori E."/>
            <person name="Abe Y."/>
            <person name="Kisaki G."/>
            <person name="Hamano K."/>
            <person name="Suezawa K."/>
            <person name="Otani M."/>
            <person name="Fukuda T."/>
            <person name="Manabe T."/>
            <person name="Gomi K."/>
            <person name="Tabuchi M."/>
            <person name="Akimitsu K."/>
            <person name="Kataoka I."/>
        </authorList>
    </citation>
    <scope>NUCLEOTIDE SEQUENCE [LARGE SCALE GENOMIC DNA]</scope>
    <source>
        <strain evidence="4">cv. Fuchu</strain>
    </source>
</reference>
<dbReference type="Gene3D" id="3.40.50.1360">
    <property type="match status" value="1"/>
</dbReference>
<protein>
    <submittedName>
        <fullName evidence="3">Nitrilase-like protein 1</fullName>
    </submittedName>
</protein>
<evidence type="ECO:0000259" key="2">
    <source>
        <dbReference type="PROSITE" id="PS50263"/>
    </source>
</evidence>
<dbReference type="EMBL" id="BJWL01000028">
    <property type="protein sequence ID" value="GFZ20209.1"/>
    <property type="molecule type" value="Genomic_DNA"/>
</dbReference>
<dbReference type="SUPFAM" id="SSF100950">
    <property type="entry name" value="NagB/RpiA/CoA transferase-like"/>
    <property type="match status" value="1"/>
</dbReference>
<dbReference type="PANTHER" id="PTHR11054:SF17">
    <property type="entry name" value="6-PHOSPHOGLUCONOLACTONASE 1-RELATED"/>
    <property type="match status" value="1"/>
</dbReference>
<comment type="caution">
    <text evidence="3">The sequence shown here is derived from an EMBL/GenBank/DDBJ whole genome shotgun (WGS) entry which is preliminary data.</text>
</comment>
<dbReference type="PROSITE" id="PS50263">
    <property type="entry name" value="CN_HYDROLASE"/>
    <property type="match status" value="1"/>
</dbReference>
<feature type="domain" description="CN hydrolase" evidence="2">
    <location>
        <begin position="128"/>
        <end position="346"/>
    </location>
</feature>
<evidence type="ECO:0000313" key="4">
    <source>
        <dbReference type="Proteomes" id="UP000585474"/>
    </source>
</evidence>
<dbReference type="Pfam" id="PF01182">
    <property type="entry name" value="Glucosamine_iso"/>
    <property type="match status" value="1"/>
</dbReference>
<dbReference type="GO" id="GO:0005975">
    <property type="term" value="P:carbohydrate metabolic process"/>
    <property type="evidence" value="ECO:0007669"/>
    <property type="project" value="InterPro"/>
</dbReference>
<dbReference type="InterPro" id="IPR006148">
    <property type="entry name" value="Glc/Gal-6P_isomerase"/>
</dbReference>
<gene>
    <name evidence="3" type="ORF">Acr_28g0009140</name>
</gene>
<proteinExistence type="predicted"/>
<comment type="pathway">
    <text evidence="1">Carbohydrate degradation; pentose phosphate pathway.</text>
</comment>
<dbReference type="InterPro" id="IPR003010">
    <property type="entry name" value="C-N_Hydrolase"/>
</dbReference>
<dbReference type="UniPathway" id="UPA00115"/>
<keyword evidence="4" id="KW-1185">Reference proteome</keyword>
<dbReference type="Proteomes" id="UP000585474">
    <property type="component" value="Unassembled WGS sequence"/>
</dbReference>
<dbReference type="GO" id="GO:0006098">
    <property type="term" value="P:pentose-phosphate shunt"/>
    <property type="evidence" value="ECO:0007669"/>
    <property type="project" value="UniProtKB-UniPathway"/>
</dbReference>
<dbReference type="PANTHER" id="PTHR11054">
    <property type="entry name" value="6-PHOSPHOGLUCONOLACTONASE"/>
    <property type="match status" value="1"/>
</dbReference>
<dbReference type="GO" id="GO:0016810">
    <property type="term" value="F:hydrolase activity, acting on carbon-nitrogen (but not peptide) bonds"/>
    <property type="evidence" value="ECO:0007669"/>
    <property type="project" value="UniProtKB-ARBA"/>
</dbReference>
<accession>A0A7J0HAW2</accession>
<dbReference type="InterPro" id="IPR039104">
    <property type="entry name" value="6PGL"/>
</dbReference>
<dbReference type="Pfam" id="PF00795">
    <property type="entry name" value="CN_hydrolase"/>
    <property type="match status" value="1"/>
</dbReference>
<organism evidence="3 4">
    <name type="scientific">Actinidia rufa</name>
    <dbReference type="NCBI Taxonomy" id="165716"/>
    <lineage>
        <taxon>Eukaryota</taxon>
        <taxon>Viridiplantae</taxon>
        <taxon>Streptophyta</taxon>
        <taxon>Embryophyta</taxon>
        <taxon>Tracheophyta</taxon>
        <taxon>Spermatophyta</taxon>
        <taxon>Magnoliopsida</taxon>
        <taxon>eudicotyledons</taxon>
        <taxon>Gunneridae</taxon>
        <taxon>Pentapetalae</taxon>
        <taxon>asterids</taxon>
        <taxon>Ericales</taxon>
        <taxon>Actinidiaceae</taxon>
        <taxon>Actinidia</taxon>
    </lineage>
</organism>
<dbReference type="InterPro" id="IPR036526">
    <property type="entry name" value="C-N_Hydrolase_sf"/>
</dbReference>
<dbReference type="SUPFAM" id="SSF56317">
    <property type="entry name" value="Carbon-nitrogen hydrolase"/>
    <property type="match status" value="1"/>
</dbReference>
<evidence type="ECO:0000313" key="3">
    <source>
        <dbReference type="EMBL" id="GFZ20209.1"/>
    </source>
</evidence>